<reference evidence="3 4" key="1">
    <citation type="submission" date="2024-02" db="EMBL/GenBank/DDBJ databases">
        <title>A draft genome for the cacao thread blight pathogen Marasmius crinis-equi.</title>
        <authorList>
            <person name="Cohen S.P."/>
            <person name="Baruah I.K."/>
            <person name="Amoako-Attah I."/>
            <person name="Bukari Y."/>
            <person name="Meinhardt L.W."/>
            <person name="Bailey B.A."/>
        </authorList>
    </citation>
    <scope>NUCLEOTIDE SEQUENCE [LARGE SCALE GENOMIC DNA]</scope>
    <source>
        <strain evidence="3 4">GH-76</strain>
    </source>
</reference>
<proteinExistence type="predicted"/>
<feature type="domain" description="Ribonuclease H1 N-terminal" evidence="2">
    <location>
        <begin position="168"/>
        <end position="201"/>
    </location>
</feature>
<dbReference type="EMBL" id="JBAHYK010001646">
    <property type="protein sequence ID" value="KAL0567209.1"/>
    <property type="molecule type" value="Genomic_DNA"/>
</dbReference>
<dbReference type="Pfam" id="PF01693">
    <property type="entry name" value="Cauli_VI"/>
    <property type="match status" value="1"/>
</dbReference>
<evidence type="ECO:0000259" key="2">
    <source>
        <dbReference type="Pfam" id="PF01693"/>
    </source>
</evidence>
<feature type="region of interest" description="Disordered" evidence="1">
    <location>
        <begin position="54"/>
        <end position="135"/>
    </location>
</feature>
<comment type="caution">
    <text evidence="3">The sequence shown here is derived from an EMBL/GenBank/DDBJ whole genome shotgun (WGS) entry which is preliminary data.</text>
</comment>
<dbReference type="SUPFAM" id="SSF55658">
    <property type="entry name" value="L9 N-domain-like"/>
    <property type="match status" value="1"/>
</dbReference>
<evidence type="ECO:0000313" key="3">
    <source>
        <dbReference type="EMBL" id="KAL0567209.1"/>
    </source>
</evidence>
<evidence type="ECO:0000256" key="1">
    <source>
        <dbReference type="SAM" id="MobiDB-lite"/>
    </source>
</evidence>
<keyword evidence="4" id="KW-1185">Reference proteome</keyword>
<dbReference type="Gene3D" id="3.40.970.10">
    <property type="entry name" value="Ribonuclease H1, N-terminal domain"/>
    <property type="match status" value="1"/>
</dbReference>
<name>A0ABR3EWC1_9AGAR</name>
<gene>
    <name evidence="3" type="ORF">V5O48_014783</name>
</gene>
<dbReference type="InterPro" id="IPR009027">
    <property type="entry name" value="Ribosomal_bL9/RNase_H1_N"/>
</dbReference>
<feature type="compositionally biased region" description="Basic and acidic residues" evidence="1">
    <location>
        <begin position="28"/>
        <end position="39"/>
    </location>
</feature>
<feature type="region of interest" description="Disordered" evidence="1">
    <location>
        <begin position="1"/>
        <end position="41"/>
    </location>
</feature>
<feature type="compositionally biased region" description="Low complexity" evidence="1">
    <location>
        <begin position="102"/>
        <end position="127"/>
    </location>
</feature>
<organism evidence="3 4">
    <name type="scientific">Marasmius crinis-equi</name>
    <dbReference type="NCBI Taxonomy" id="585013"/>
    <lineage>
        <taxon>Eukaryota</taxon>
        <taxon>Fungi</taxon>
        <taxon>Dikarya</taxon>
        <taxon>Basidiomycota</taxon>
        <taxon>Agaricomycotina</taxon>
        <taxon>Agaricomycetes</taxon>
        <taxon>Agaricomycetidae</taxon>
        <taxon>Agaricales</taxon>
        <taxon>Marasmiineae</taxon>
        <taxon>Marasmiaceae</taxon>
        <taxon>Marasmius</taxon>
    </lineage>
</organism>
<dbReference type="InterPro" id="IPR037056">
    <property type="entry name" value="RNase_H1_N_sf"/>
</dbReference>
<protein>
    <recommendedName>
        <fullName evidence="2">Ribonuclease H1 N-terminal domain-containing protein</fullName>
    </recommendedName>
</protein>
<accession>A0ABR3EWC1</accession>
<dbReference type="Proteomes" id="UP001465976">
    <property type="component" value="Unassembled WGS sequence"/>
</dbReference>
<feature type="compositionally biased region" description="Basic residues" evidence="1">
    <location>
        <begin position="15"/>
        <end position="27"/>
    </location>
</feature>
<evidence type="ECO:0000313" key="4">
    <source>
        <dbReference type="Proteomes" id="UP001465976"/>
    </source>
</evidence>
<sequence>MTPSISLSTATHPKTPTKTRTVTRTRSKIVEERTPDKVVSRSVTYTRTEVVTETPRRNALSRGCRSPVPTIDLSSDSEDTATPPGSPLGSLHKSDSFSTARSKSPTSSRFSSSISSTSSLNPSITTSEEPIPRAESDETIEAYYHARYPGKVPHPNSYRSLSVNLGEYYVISGGKSVGIFTDWNNAAEFVLGVRNNKYQRHTESWKAWLAYRHEWETKRVRVLGECQDTAPLETQIQDLSLGQPAR</sequence>
<dbReference type="InterPro" id="IPR011320">
    <property type="entry name" value="RNase_H1_N"/>
</dbReference>